<dbReference type="AlphaFoldDB" id="A0A5J4KD57"/>
<protein>
    <submittedName>
        <fullName evidence="2">Uncharacterized protein</fullName>
    </submittedName>
</protein>
<dbReference type="EMBL" id="BKZW01000001">
    <property type="protein sequence ID" value="GER86818.1"/>
    <property type="molecule type" value="Genomic_DNA"/>
</dbReference>
<evidence type="ECO:0000313" key="3">
    <source>
        <dbReference type="Proteomes" id="UP000326912"/>
    </source>
</evidence>
<evidence type="ECO:0000256" key="1">
    <source>
        <dbReference type="SAM" id="Phobius"/>
    </source>
</evidence>
<sequence>MPKVRKRSYRTTYRRKRQKFTLRSTFHLSVIFLACIAISIGIISIIISMTNTISDHSGPYNVSGAPTISADFIEKVLEQYDSPAKGKGQVLYNEGLKYNIDPAYALAFFMQESRMGTQGVAAITHSLGNIRASAGYVNYHGYRQYASWDEGFEDWYKLISQQYIQDWGLHTVDQIIPVYAPNADNNNEQQYISAIKYMVDRWRSGHIEIS</sequence>
<evidence type="ECO:0000313" key="2">
    <source>
        <dbReference type="EMBL" id="GER86818.1"/>
    </source>
</evidence>
<dbReference type="RefSeq" id="WP_151754890.1">
    <property type="nucleotide sequence ID" value="NZ_BKZW01000001.1"/>
</dbReference>
<feature type="transmembrane region" description="Helical" evidence="1">
    <location>
        <begin position="20"/>
        <end position="47"/>
    </location>
</feature>
<dbReference type="Proteomes" id="UP000326912">
    <property type="component" value="Unassembled WGS sequence"/>
</dbReference>
<accession>A0A5J4KD57</accession>
<gene>
    <name evidence="2" type="ORF">KDW_09800</name>
</gene>
<keyword evidence="3" id="KW-1185">Reference proteome</keyword>
<keyword evidence="1" id="KW-0812">Transmembrane</keyword>
<dbReference type="PROSITE" id="PS51257">
    <property type="entry name" value="PROKAR_LIPOPROTEIN"/>
    <property type="match status" value="1"/>
</dbReference>
<keyword evidence="1" id="KW-0472">Membrane</keyword>
<keyword evidence="1" id="KW-1133">Transmembrane helix</keyword>
<proteinExistence type="predicted"/>
<comment type="caution">
    <text evidence="2">The sequence shown here is derived from an EMBL/GenBank/DDBJ whole genome shotgun (WGS) entry which is preliminary data.</text>
</comment>
<organism evidence="2 3">
    <name type="scientific">Dictyobacter vulcani</name>
    <dbReference type="NCBI Taxonomy" id="2607529"/>
    <lineage>
        <taxon>Bacteria</taxon>
        <taxon>Bacillati</taxon>
        <taxon>Chloroflexota</taxon>
        <taxon>Ktedonobacteria</taxon>
        <taxon>Ktedonobacterales</taxon>
        <taxon>Dictyobacteraceae</taxon>
        <taxon>Dictyobacter</taxon>
    </lineage>
</organism>
<name>A0A5J4KD57_9CHLR</name>
<reference evidence="2 3" key="1">
    <citation type="submission" date="2019-10" db="EMBL/GenBank/DDBJ databases">
        <title>Dictyobacter vulcani sp. nov., within the class Ktedonobacteria, isolated from soil of volcanic Mt. Zao.</title>
        <authorList>
            <person name="Zheng Y."/>
            <person name="Wang C.M."/>
            <person name="Sakai Y."/>
            <person name="Abe K."/>
            <person name="Yokota A."/>
            <person name="Yabe S."/>
        </authorList>
    </citation>
    <scope>NUCLEOTIDE SEQUENCE [LARGE SCALE GENOMIC DNA]</scope>
    <source>
        <strain evidence="2 3">W12</strain>
    </source>
</reference>